<evidence type="ECO:0000256" key="1">
    <source>
        <dbReference type="ARBA" id="ARBA00004651"/>
    </source>
</evidence>
<evidence type="ECO:0000256" key="2">
    <source>
        <dbReference type="ARBA" id="ARBA00022475"/>
    </source>
</evidence>
<sequence length="422" mass="44662">MATVPGESGRAVSRPGLIRFLSKHAHVVIALAVPGVLLSFAVMLLLRRAGLDAGSGIDYQVYRWAVHTWLSGGDIMHTAPTTSTGRVLPWVYPPFALLPLLPFALLPHVAGLLALYAVDLLAIGAVLYLVVRHLWPELDRRGGIAAAAGLLPAALFLEPVYASFGLGQINIVLMGLAAVDCLARNPRWPRGLLVGIAAAIKLTPAAFLLFFVVRKDFRAAVTAVVTAAACTAVGFLLDRRAAVEYWFGSGPANGVSGSAFHTNQSIIGGLARMEIPHGLRTALWVALCLAVAALAAYAMARVEVPLAVVANGLLALLASPTSWSDHWVWCVPALLVMFGCAWRLRSAGWLATGLATTATVLLASFRWVPNGVTWTPVQHVVGNPYLLLGLVLLVLLARYARVSRAGEADPDEPPVALAAGSR</sequence>
<evidence type="ECO:0000256" key="3">
    <source>
        <dbReference type="ARBA" id="ARBA00022679"/>
    </source>
</evidence>
<keyword evidence="4 8" id="KW-0812">Transmembrane</keyword>
<dbReference type="Pfam" id="PF09594">
    <property type="entry name" value="GT87"/>
    <property type="match status" value="1"/>
</dbReference>
<comment type="subcellular location">
    <subcellularLocation>
        <location evidence="1">Cell membrane</location>
        <topology evidence="1">Multi-pass membrane protein</topology>
    </subcellularLocation>
</comment>
<name>A0ABN3V214_9PSEU</name>
<keyword evidence="2" id="KW-1003">Cell membrane</keyword>
<evidence type="ECO:0000256" key="7">
    <source>
        <dbReference type="ARBA" id="ARBA00024033"/>
    </source>
</evidence>
<organism evidence="9 10">
    <name type="scientific">Saccharopolyspora taberi</name>
    <dbReference type="NCBI Taxonomy" id="60895"/>
    <lineage>
        <taxon>Bacteria</taxon>
        <taxon>Bacillati</taxon>
        <taxon>Actinomycetota</taxon>
        <taxon>Actinomycetes</taxon>
        <taxon>Pseudonocardiales</taxon>
        <taxon>Pseudonocardiaceae</taxon>
        <taxon>Saccharopolyspora</taxon>
    </lineage>
</organism>
<feature type="transmembrane region" description="Helical" evidence="8">
    <location>
        <begin position="25"/>
        <end position="46"/>
    </location>
</feature>
<feature type="transmembrane region" description="Helical" evidence="8">
    <location>
        <begin position="282"/>
        <end position="300"/>
    </location>
</feature>
<feature type="transmembrane region" description="Helical" evidence="8">
    <location>
        <begin position="219"/>
        <end position="237"/>
    </location>
</feature>
<comment type="caution">
    <text evidence="9">The sequence shown here is derived from an EMBL/GenBank/DDBJ whole genome shotgun (WGS) entry which is preliminary data.</text>
</comment>
<keyword evidence="5 8" id="KW-1133">Transmembrane helix</keyword>
<evidence type="ECO:0000256" key="8">
    <source>
        <dbReference type="SAM" id="Phobius"/>
    </source>
</evidence>
<protein>
    <submittedName>
        <fullName evidence="9">Glycosyltransferase 87 family protein</fullName>
    </submittedName>
</protein>
<evidence type="ECO:0000256" key="5">
    <source>
        <dbReference type="ARBA" id="ARBA00022989"/>
    </source>
</evidence>
<evidence type="ECO:0000256" key="4">
    <source>
        <dbReference type="ARBA" id="ARBA00022692"/>
    </source>
</evidence>
<feature type="transmembrane region" description="Helical" evidence="8">
    <location>
        <begin position="192"/>
        <end position="213"/>
    </location>
</feature>
<dbReference type="EMBL" id="BAAAUX010000002">
    <property type="protein sequence ID" value="GAA2775337.1"/>
    <property type="molecule type" value="Genomic_DNA"/>
</dbReference>
<evidence type="ECO:0000313" key="9">
    <source>
        <dbReference type="EMBL" id="GAA2775337.1"/>
    </source>
</evidence>
<feature type="transmembrane region" description="Helical" evidence="8">
    <location>
        <begin position="326"/>
        <end position="342"/>
    </location>
</feature>
<evidence type="ECO:0000313" key="10">
    <source>
        <dbReference type="Proteomes" id="UP001500979"/>
    </source>
</evidence>
<accession>A0ABN3V214</accession>
<comment type="similarity">
    <text evidence="7">Belongs to the glycosyltransferase 87 family.</text>
</comment>
<gene>
    <name evidence="9" type="ORF">GCM10010470_04340</name>
</gene>
<dbReference type="RefSeq" id="WP_344677608.1">
    <property type="nucleotide sequence ID" value="NZ_BAAAUX010000002.1"/>
</dbReference>
<keyword evidence="6 8" id="KW-0472">Membrane</keyword>
<reference evidence="9 10" key="1">
    <citation type="journal article" date="2019" name="Int. J. Syst. Evol. Microbiol.">
        <title>The Global Catalogue of Microorganisms (GCM) 10K type strain sequencing project: providing services to taxonomists for standard genome sequencing and annotation.</title>
        <authorList>
            <consortium name="The Broad Institute Genomics Platform"/>
            <consortium name="The Broad Institute Genome Sequencing Center for Infectious Disease"/>
            <person name="Wu L."/>
            <person name="Ma J."/>
        </authorList>
    </citation>
    <scope>NUCLEOTIDE SEQUENCE [LARGE SCALE GENOMIC DNA]</scope>
    <source>
        <strain evidence="9 10">JCM 9383</strain>
    </source>
</reference>
<keyword evidence="10" id="KW-1185">Reference proteome</keyword>
<feature type="transmembrane region" description="Helical" evidence="8">
    <location>
        <begin position="112"/>
        <end position="131"/>
    </location>
</feature>
<feature type="transmembrane region" description="Helical" evidence="8">
    <location>
        <begin position="380"/>
        <end position="397"/>
    </location>
</feature>
<feature type="transmembrane region" description="Helical" evidence="8">
    <location>
        <begin position="349"/>
        <end position="368"/>
    </location>
</feature>
<dbReference type="InterPro" id="IPR018584">
    <property type="entry name" value="GT87"/>
</dbReference>
<evidence type="ECO:0000256" key="6">
    <source>
        <dbReference type="ARBA" id="ARBA00023136"/>
    </source>
</evidence>
<proteinExistence type="inferred from homology"/>
<dbReference type="Proteomes" id="UP001500979">
    <property type="component" value="Unassembled WGS sequence"/>
</dbReference>
<keyword evidence="3" id="KW-0808">Transferase</keyword>